<sequence length="123" mass="13948">MAFYISTLITGATLAFQIFVAATDSFCGLSGQDSVVRAILAPLDSAAGLLLVLALLHYFEFIHSGFFFYLPRWTLLHTPETMQAVPSLEFPIRSDWRQIEKPTRIAQIRWRRTHNEVCKTASE</sequence>
<evidence type="ECO:0000313" key="2">
    <source>
        <dbReference type="EMBL" id="KAJ5248757.1"/>
    </source>
</evidence>
<organism evidence="2 3">
    <name type="scientific">Penicillium chermesinum</name>
    <dbReference type="NCBI Taxonomy" id="63820"/>
    <lineage>
        <taxon>Eukaryota</taxon>
        <taxon>Fungi</taxon>
        <taxon>Dikarya</taxon>
        <taxon>Ascomycota</taxon>
        <taxon>Pezizomycotina</taxon>
        <taxon>Eurotiomycetes</taxon>
        <taxon>Eurotiomycetidae</taxon>
        <taxon>Eurotiales</taxon>
        <taxon>Aspergillaceae</taxon>
        <taxon>Penicillium</taxon>
    </lineage>
</organism>
<gene>
    <name evidence="2" type="ORF">N7468_000208</name>
</gene>
<dbReference type="GeneID" id="83196808"/>
<proteinExistence type="predicted"/>
<name>A0A9W9PJV4_9EURO</name>
<keyword evidence="1" id="KW-1133">Transmembrane helix</keyword>
<comment type="caution">
    <text evidence="2">The sequence shown here is derived from an EMBL/GenBank/DDBJ whole genome shotgun (WGS) entry which is preliminary data.</text>
</comment>
<evidence type="ECO:0000313" key="3">
    <source>
        <dbReference type="Proteomes" id="UP001150941"/>
    </source>
</evidence>
<dbReference type="AlphaFoldDB" id="A0A9W9PJV4"/>
<evidence type="ECO:0000256" key="1">
    <source>
        <dbReference type="SAM" id="Phobius"/>
    </source>
</evidence>
<dbReference type="OrthoDB" id="10407658at2759"/>
<protein>
    <submittedName>
        <fullName evidence="2">Uncharacterized protein</fullName>
    </submittedName>
</protein>
<dbReference type="Proteomes" id="UP001150941">
    <property type="component" value="Unassembled WGS sequence"/>
</dbReference>
<keyword evidence="3" id="KW-1185">Reference proteome</keyword>
<accession>A0A9W9PJV4</accession>
<keyword evidence="1" id="KW-0472">Membrane</keyword>
<keyword evidence="1" id="KW-0812">Transmembrane</keyword>
<reference evidence="2" key="2">
    <citation type="journal article" date="2023" name="IMA Fungus">
        <title>Comparative genomic study of the Penicillium genus elucidates a diverse pangenome and 15 lateral gene transfer events.</title>
        <authorList>
            <person name="Petersen C."/>
            <person name="Sorensen T."/>
            <person name="Nielsen M.R."/>
            <person name="Sondergaard T.E."/>
            <person name="Sorensen J.L."/>
            <person name="Fitzpatrick D.A."/>
            <person name="Frisvad J.C."/>
            <person name="Nielsen K.L."/>
        </authorList>
    </citation>
    <scope>NUCLEOTIDE SEQUENCE</scope>
    <source>
        <strain evidence="2">IBT 19713</strain>
    </source>
</reference>
<feature type="transmembrane region" description="Helical" evidence="1">
    <location>
        <begin position="47"/>
        <end position="70"/>
    </location>
</feature>
<reference evidence="2" key="1">
    <citation type="submission" date="2022-11" db="EMBL/GenBank/DDBJ databases">
        <authorList>
            <person name="Petersen C."/>
        </authorList>
    </citation>
    <scope>NUCLEOTIDE SEQUENCE</scope>
    <source>
        <strain evidence="2">IBT 19713</strain>
    </source>
</reference>
<dbReference type="EMBL" id="JAPQKS010000001">
    <property type="protein sequence ID" value="KAJ5248757.1"/>
    <property type="molecule type" value="Genomic_DNA"/>
</dbReference>
<dbReference type="RefSeq" id="XP_058335536.1">
    <property type="nucleotide sequence ID" value="XM_058469505.1"/>
</dbReference>